<dbReference type="InterPro" id="IPR051412">
    <property type="entry name" value="Formin_Homology_Diaphanous_sf"/>
</dbReference>
<evidence type="ECO:0000256" key="1">
    <source>
        <dbReference type="SAM" id="MobiDB-lite"/>
    </source>
</evidence>
<feature type="compositionally biased region" description="Low complexity" evidence="1">
    <location>
        <begin position="159"/>
        <end position="172"/>
    </location>
</feature>
<dbReference type="AlphaFoldDB" id="A0A4Y7QL06"/>
<evidence type="ECO:0000313" key="2">
    <source>
        <dbReference type="EMBL" id="TDL28046.1"/>
    </source>
</evidence>
<name>A0A4Y7QL06_9AGAM</name>
<evidence type="ECO:0000313" key="3">
    <source>
        <dbReference type="Proteomes" id="UP000294933"/>
    </source>
</evidence>
<dbReference type="Proteomes" id="UP000294933">
    <property type="component" value="Unassembled WGS sequence"/>
</dbReference>
<feature type="compositionally biased region" description="Basic and acidic residues" evidence="1">
    <location>
        <begin position="13"/>
        <end position="22"/>
    </location>
</feature>
<dbReference type="PANTHER" id="PTHR45691:SF6">
    <property type="entry name" value="PROTEIN DIAPHANOUS"/>
    <property type="match status" value="1"/>
</dbReference>
<dbReference type="OrthoDB" id="3247214at2759"/>
<organism evidence="2 3">
    <name type="scientific">Rickenella mellea</name>
    <dbReference type="NCBI Taxonomy" id="50990"/>
    <lineage>
        <taxon>Eukaryota</taxon>
        <taxon>Fungi</taxon>
        <taxon>Dikarya</taxon>
        <taxon>Basidiomycota</taxon>
        <taxon>Agaricomycotina</taxon>
        <taxon>Agaricomycetes</taxon>
        <taxon>Hymenochaetales</taxon>
        <taxon>Rickenellaceae</taxon>
        <taxon>Rickenella</taxon>
    </lineage>
</organism>
<protein>
    <submittedName>
        <fullName evidence="2">Uncharacterized protein</fullName>
    </submittedName>
</protein>
<dbReference type="VEuPathDB" id="FungiDB:BD410DRAFT_739446"/>
<dbReference type="GO" id="GO:0030041">
    <property type="term" value="P:actin filament polymerization"/>
    <property type="evidence" value="ECO:0007669"/>
    <property type="project" value="TreeGrafter"/>
</dbReference>
<keyword evidence="3" id="KW-1185">Reference proteome</keyword>
<feature type="region of interest" description="Disordered" evidence="1">
    <location>
        <begin position="451"/>
        <end position="514"/>
    </location>
</feature>
<feature type="compositionally biased region" description="Pro residues" evidence="1">
    <location>
        <begin position="452"/>
        <end position="489"/>
    </location>
</feature>
<feature type="region of interest" description="Disordered" evidence="1">
    <location>
        <begin position="159"/>
        <end position="202"/>
    </location>
</feature>
<dbReference type="GO" id="GO:0005884">
    <property type="term" value="C:actin filament"/>
    <property type="evidence" value="ECO:0007669"/>
    <property type="project" value="TreeGrafter"/>
</dbReference>
<feature type="region of interest" description="Disordered" evidence="1">
    <location>
        <begin position="1"/>
        <end position="31"/>
    </location>
</feature>
<proteinExistence type="predicted"/>
<dbReference type="EMBL" id="ML170158">
    <property type="protein sequence ID" value="TDL28046.1"/>
    <property type="molecule type" value="Genomic_DNA"/>
</dbReference>
<feature type="region of interest" description="Disordered" evidence="1">
    <location>
        <begin position="49"/>
        <end position="140"/>
    </location>
</feature>
<feature type="compositionally biased region" description="Polar residues" evidence="1">
    <location>
        <begin position="178"/>
        <end position="190"/>
    </location>
</feature>
<reference evidence="2 3" key="1">
    <citation type="submission" date="2018-06" db="EMBL/GenBank/DDBJ databases">
        <title>A transcriptomic atlas of mushroom development highlights an independent origin of complex multicellularity.</title>
        <authorList>
            <consortium name="DOE Joint Genome Institute"/>
            <person name="Krizsan K."/>
            <person name="Almasi E."/>
            <person name="Merenyi Z."/>
            <person name="Sahu N."/>
            <person name="Viragh M."/>
            <person name="Koszo T."/>
            <person name="Mondo S."/>
            <person name="Kiss B."/>
            <person name="Balint B."/>
            <person name="Kues U."/>
            <person name="Barry K."/>
            <person name="Hegedus J.C."/>
            <person name="Henrissat B."/>
            <person name="Johnson J."/>
            <person name="Lipzen A."/>
            <person name="Ohm R."/>
            <person name="Nagy I."/>
            <person name="Pangilinan J."/>
            <person name="Yan J."/>
            <person name="Xiong Y."/>
            <person name="Grigoriev I.V."/>
            <person name="Hibbett D.S."/>
            <person name="Nagy L.G."/>
        </authorList>
    </citation>
    <scope>NUCLEOTIDE SEQUENCE [LARGE SCALE GENOMIC DNA]</scope>
    <source>
        <strain evidence="2 3">SZMC22713</strain>
    </source>
</reference>
<dbReference type="PANTHER" id="PTHR45691">
    <property type="entry name" value="PROTEIN DIAPHANOUS"/>
    <property type="match status" value="1"/>
</dbReference>
<accession>A0A4Y7QL06</accession>
<sequence>MDSKELPPLPDATVREPPEELPARPPTPQRFPKVKLTANLIKINALERLKRVGSKRRDRRPIFPPTSWSNGAASEASEDADVKKAAAIPIPDTPGVDAPLTFLPSSPGVGTDPAAVPIPDTPGPDPPDISGSPPGLYEDRPEPAKLAQRIQALLASLPRISTPTPSTSQPDDTPIPPLTSTLPVETSPSGATRPPKMRPTPVNDTKLYAWLSSATVMNGSVSRGRDSVWHVLETLRVVSPRGLPDCENGGGAVGEDEYIERPSSDVMLYGPLIPDENSHVEIARSEIVSLEEEETVLERIEDATEKVEERLTGKAKIKATEPPPTVQKVVWIPSTTKVSLQTTWWGFRIFLPPPILKILDDKELEAAKRAAMVTAALKWLLGNIPMAVLPPQLRIAVTAAQNLLPILTYIGGFVAWSWTAIKSFDEGFGVILSATWLLPIALIPSTWNPKDFPTPTPPSNPAPAPAPTPPPAATPTPAPAPPAASPPITPSSSQASEPPPPPPKSGLWWKKIAK</sequence>
<dbReference type="STRING" id="50990.A0A4Y7QL06"/>
<gene>
    <name evidence="2" type="ORF">BD410DRAFT_739446</name>
</gene>